<feature type="region of interest" description="Disordered" evidence="1">
    <location>
        <begin position="1"/>
        <end position="41"/>
    </location>
</feature>
<evidence type="ECO:0000313" key="3">
    <source>
        <dbReference type="Proteomes" id="UP000784294"/>
    </source>
</evidence>
<feature type="compositionally biased region" description="Basic residues" evidence="1">
    <location>
        <begin position="22"/>
        <end position="32"/>
    </location>
</feature>
<evidence type="ECO:0000313" key="2">
    <source>
        <dbReference type="EMBL" id="VEL39513.1"/>
    </source>
</evidence>
<dbReference type="Proteomes" id="UP000784294">
    <property type="component" value="Unassembled WGS sequence"/>
</dbReference>
<keyword evidence="3" id="KW-1185">Reference proteome</keyword>
<evidence type="ECO:0000256" key="1">
    <source>
        <dbReference type="SAM" id="MobiDB-lite"/>
    </source>
</evidence>
<name>A0A3S5C703_9PLAT</name>
<protein>
    <submittedName>
        <fullName evidence="2">Uncharacterized protein</fullName>
    </submittedName>
</protein>
<gene>
    <name evidence="2" type="ORF">PXEA_LOCUS32953</name>
</gene>
<dbReference type="EMBL" id="CAAALY010261482">
    <property type="protein sequence ID" value="VEL39513.1"/>
    <property type="molecule type" value="Genomic_DNA"/>
</dbReference>
<proteinExistence type="predicted"/>
<dbReference type="AlphaFoldDB" id="A0A3S5C703"/>
<accession>A0A3S5C703</accession>
<reference evidence="2" key="1">
    <citation type="submission" date="2018-11" db="EMBL/GenBank/DDBJ databases">
        <authorList>
            <consortium name="Pathogen Informatics"/>
        </authorList>
    </citation>
    <scope>NUCLEOTIDE SEQUENCE</scope>
</reference>
<comment type="caution">
    <text evidence="2">The sequence shown here is derived from an EMBL/GenBank/DDBJ whole genome shotgun (WGS) entry which is preliminary data.</text>
</comment>
<sequence length="108" mass="11799">MPSSVWVQPYRKSGPMHAQHGQNKRLTGRGKGYRGEKGGHKECTRIQDNNQVASINAIEERCLAKAINQKNGILQDGFSASVPLSCNTHYGLRVHKIGALKARGGGYI</sequence>
<organism evidence="2 3">
    <name type="scientific">Protopolystoma xenopodis</name>
    <dbReference type="NCBI Taxonomy" id="117903"/>
    <lineage>
        <taxon>Eukaryota</taxon>
        <taxon>Metazoa</taxon>
        <taxon>Spiralia</taxon>
        <taxon>Lophotrochozoa</taxon>
        <taxon>Platyhelminthes</taxon>
        <taxon>Monogenea</taxon>
        <taxon>Polyopisthocotylea</taxon>
        <taxon>Polystomatidea</taxon>
        <taxon>Polystomatidae</taxon>
        <taxon>Protopolystoma</taxon>
    </lineage>
</organism>